<evidence type="ECO:0000259" key="4">
    <source>
        <dbReference type="Pfam" id="PF13458"/>
    </source>
</evidence>
<name>A0A1M6NNH4_9FIRM</name>
<dbReference type="RefSeq" id="WP_072910446.1">
    <property type="nucleotide sequence ID" value="NZ_FRAR01000004.1"/>
</dbReference>
<proteinExistence type="inferred from homology"/>
<feature type="domain" description="Leucine-binding protein" evidence="4">
    <location>
        <begin position="40"/>
        <end position="386"/>
    </location>
</feature>
<reference evidence="6" key="1">
    <citation type="submission" date="2016-11" db="EMBL/GenBank/DDBJ databases">
        <authorList>
            <person name="Varghese N."/>
            <person name="Submissions S."/>
        </authorList>
    </citation>
    <scope>NUCLEOTIDE SEQUENCE [LARGE SCALE GENOMIC DNA]</scope>
    <source>
        <strain evidence="6">DSM 10349</strain>
    </source>
</reference>
<dbReference type="PANTHER" id="PTHR30483:SF6">
    <property type="entry name" value="PERIPLASMIC BINDING PROTEIN OF ABC TRANSPORTER FOR NATURAL AMINO ACIDS"/>
    <property type="match status" value="1"/>
</dbReference>
<feature type="signal peptide" evidence="3">
    <location>
        <begin position="1"/>
        <end position="18"/>
    </location>
</feature>
<keyword evidence="2 3" id="KW-0732">Signal</keyword>
<dbReference type="STRING" id="1121421.SAMN02745123_00239"/>
<dbReference type="PROSITE" id="PS51257">
    <property type="entry name" value="PROKAR_LIPOPROTEIN"/>
    <property type="match status" value="1"/>
</dbReference>
<dbReference type="PANTHER" id="PTHR30483">
    <property type="entry name" value="LEUCINE-SPECIFIC-BINDING PROTEIN"/>
    <property type="match status" value="1"/>
</dbReference>
<feature type="chain" id="PRO_5038705739" evidence="3">
    <location>
        <begin position="19"/>
        <end position="396"/>
    </location>
</feature>
<organism evidence="5 6">
    <name type="scientific">Desulforamulus aeronauticus DSM 10349</name>
    <dbReference type="NCBI Taxonomy" id="1121421"/>
    <lineage>
        <taxon>Bacteria</taxon>
        <taxon>Bacillati</taxon>
        <taxon>Bacillota</taxon>
        <taxon>Clostridia</taxon>
        <taxon>Eubacteriales</taxon>
        <taxon>Peptococcaceae</taxon>
        <taxon>Desulforamulus</taxon>
    </lineage>
</organism>
<dbReference type="CDD" id="cd06347">
    <property type="entry name" value="PBP1_ABC_LivK_ligand_binding-like"/>
    <property type="match status" value="1"/>
</dbReference>
<evidence type="ECO:0000256" key="2">
    <source>
        <dbReference type="ARBA" id="ARBA00022729"/>
    </source>
</evidence>
<dbReference type="InterPro" id="IPR051010">
    <property type="entry name" value="BCAA_transport"/>
</dbReference>
<accession>A0A1M6NNH4</accession>
<sequence>MKKLLVLLFSLVLGIALTGCGGSQEKEQPKQAGESGGDVIKIGAIYNVTGAQASLDGPSLNGFKLAAKEINAAGGVNGKKIEVVSIDGKTDQTSSTNAASKLVDVEKVSAIAGFSDSNYALAAGPIAQTAGVPFITSGATLPSMPEQVGDFFFMAAFGDDAQAYAAADYAVDALQAKKAYVLKDTAMDFTMNLAAFFEERFKSKNGDSAILLEDTFKTGDQDFSAQITRLKALKEKPDVLFISSGPSDCGPIVKQLRDAGVNIPVVSGDGFDTPLLIELGGKGAEVDTYFATHTCLNSDGEKVKKFVDDYKAEYNKEPENAFAALGYDTMHLIADAIKRADSADPKAIREALLQTNNFAAVTGSITYADGKRVPKKSVSILKVQDGKFSLIKEVTP</sequence>
<dbReference type="Pfam" id="PF13458">
    <property type="entry name" value="Peripla_BP_6"/>
    <property type="match status" value="1"/>
</dbReference>
<dbReference type="EMBL" id="FRAR01000004">
    <property type="protein sequence ID" value="SHJ97208.1"/>
    <property type="molecule type" value="Genomic_DNA"/>
</dbReference>
<dbReference type="AlphaFoldDB" id="A0A1M6NNH4"/>
<dbReference type="Proteomes" id="UP000183997">
    <property type="component" value="Unassembled WGS sequence"/>
</dbReference>
<dbReference type="SUPFAM" id="SSF53822">
    <property type="entry name" value="Periplasmic binding protein-like I"/>
    <property type="match status" value="1"/>
</dbReference>
<evidence type="ECO:0000256" key="1">
    <source>
        <dbReference type="ARBA" id="ARBA00010062"/>
    </source>
</evidence>
<dbReference type="InterPro" id="IPR028082">
    <property type="entry name" value="Peripla_BP_I"/>
</dbReference>
<keyword evidence="6" id="KW-1185">Reference proteome</keyword>
<dbReference type="Gene3D" id="3.40.50.2300">
    <property type="match status" value="2"/>
</dbReference>
<evidence type="ECO:0000313" key="5">
    <source>
        <dbReference type="EMBL" id="SHJ97208.1"/>
    </source>
</evidence>
<comment type="similarity">
    <text evidence="1">Belongs to the leucine-binding protein family.</text>
</comment>
<dbReference type="InterPro" id="IPR028081">
    <property type="entry name" value="Leu-bd"/>
</dbReference>
<gene>
    <name evidence="5" type="ORF">SAMN02745123_00239</name>
</gene>
<evidence type="ECO:0000313" key="6">
    <source>
        <dbReference type="Proteomes" id="UP000183997"/>
    </source>
</evidence>
<evidence type="ECO:0000256" key="3">
    <source>
        <dbReference type="SAM" id="SignalP"/>
    </source>
</evidence>
<protein>
    <submittedName>
        <fullName evidence="5">Branched-chain amino acid transport system substrate-binding protein</fullName>
    </submittedName>
</protein>